<reference evidence="3" key="1">
    <citation type="submission" date="2021-01" db="EMBL/GenBank/DDBJ databases">
        <title>Genome seq and assembly of Tabrizicola sp. KVB23.</title>
        <authorList>
            <person name="Chhetri G."/>
        </authorList>
    </citation>
    <scope>NUCLEOTIDE SEQUENCE</scope>
    <source>
        <strain evidence="3">KVB23</strain>
    </source>
</reference>
<protein>
    <submittedName>
        <fullName evidence="3">DUF1127 domain-containing protein</fullName>
    </submittedName>
</protein>
<dbReference type="EMBL" id="JAESVP010000011">
    <property type="protein sequence ID" value="MBL4929836.1"/>
    <property type="molecule type" value="Genomic_DNA"/>
</dbReference>
<organism evidence="3 4">
    <name type="scientific">Fuscibacter oryzae</name>
    <dbReference type="NCBI Taxonomy" id="2803939"/>
    <lineage>
        <taxon>Bacteria</taxon>
        <taxon>Pseudomonadati</taxon>
        <taxon>Pseudomonadota</taxon>
        <taxon>Alphaproteobacteria</taxon>
        <taxon>Rhodobacterales</taxon>
        <taxon>Paracoccaceae</taxon>
        <taxon>Fuscibacter</taxon>
    </lineage>
</organism>
<comment type="caution">
    <text evidence="3">The sequence shown here is derived from an EMBL/GenBank/DDBJ whole genome shotgun (WGS) entry which is preliminary data.</text>
</comment>
<feature type="domain" description="YjiS-like" evidence="1">
    <location>
        <begin position="2"/>
        <end position="37"/>
    </location>
</feature>
<dbReference type="Pfam" id="PF20056">
    <property type="entry name" value="DUF6455"/>
    <property type="match status" value="1"/>
</dbReference>
<dbReference type="InterPro" id="IPR045601">
    <property type="entry name" value="DUF6455"/>
</dbReference>
<name>A0A8J7SWM8_9RHOB</name>
<evidence type="ECO:0000313" key="3">
    <source>
        <dbReference type="EMBL" id="MBL4929836.1"/>
    </source>
</evidence>
<evidence type="ECO:0000313" key="4">
    <source>
        <dbReference type="Proteomes" id="UP000619033"/>
    </source>
</evidence>
<sequence length="120" mass="13481">MFERIKALIHRWDEIREVDAMSDRDLDDIGLSRAQLEEFVRMPHDLDKRVTAMAAIFGVDETALRQDHGHLIDMLHTCGHCEHRGACALVLERGELSRPRDAGFCPNAADFTQIAAKAAA</sequence>
<dbReference type="RefSeq" id="WP_202662406.1">
    <property type="nucleotide sequence ID" value="NZ_JAESVP010000011.1"/>
</dbReference>
<evidence type="ECO:0000259" key="2">
    <source>
        <dbReference type="Pfam" id="PF20056"/>
    </source>
</evidence>
<feature type="domain" description="DUF6455" evidence="2">
    <location>
        <begin position="49"/>
        <end position="116"/>
    </location>
</feature>
<proteinExistence type="predicted"/>
<accession>A0A8J7SWM8</accession>
<dbReference type="InterPro" id="IPR009506">
    <property type="entry name" value="YjiS-like"/>
</dbReference>
<keyword evidence="4" id="KW-1185">Reference proteome</keyword>
<evidence type="ECO:0000259" key="1">
    <source>
        <dbReference type="Pfam" id="PF06568"/>
    </source>
</evidence>
<dbReference type="Proteomes" id="UP000619033">
    <property type="component" value="Unassembled WGS sequence"/>
</dbReference>
<dbReference type="Pfam" id="PF06568">
    <property type="entry name" value="YjiS-like"/>
    <property type="match status" value="1"/>
</dbReference>
<dbReference type="AlphaFoldDB" id="A0A8J7SWM8"/>
<gene>
    <name evidence="3" type="ORF">JI744_17160</name>
</gene>